<keyword evidence="5" id="KW-0804">Transcription</keyword>
<evidence type="ECO:0000259" key="8">
    <source>
        <dbReference type="PROSITE" id="PS50128"/>
    </source>
</evidence>
<evidence type="ECO:0000313" key="10">
    <source>
        <dbReference type="Proteomes" id="UP000298652"/>
    </source>
</evidence>
<keyword evidence="3" id="KW-0694">RNA-binding</keyword>
<feature type="domain" description="SURP motif" evidence="8">
    <location>
        <begin position="162"/>
        <end position="204"/>
    </location>
</feature>
<dbReference type="InterPro" id="IPR000061">
    <property type="entry name" value="Surp"/>
</dbReference>
<dbReference type="InterPro" id="IPR040397">
    <property type="entry name" value="SWAP"/>
</dbReference>
<accession>A0A4V6D6Y7</accession>
<dbReference type="Gramene" id="TKW16236">
    <property type="protein sequence ID" value="TKW16236"/>
    <property type="gene ID" value="SEVIR_5G286700v2"/>
</dbReference>
<evidence type="ECO:0000256" key="5">
    <source>
        <dbReference type="ARBA" id="ARBA00023163"/>
    </source>
</evidence>
<dbReference type="EMBL" id="CM016556">
    <property type="protein sequence ID" value="TKW16236.1"/>
    <property type="molecule type" value="Genomic_DNA"/>
</dbReference>
<dbReference type="SUPFAM" id="SSF109905">
    <property type="entry name" value="Surp module (SWAP domain)"/>
    <property type="match status" value="2"/>
</dbReference>
<dbReference type="SMART" id="SM01141">
    <property type="entry name" value="DRY_EERY"/>
    <property type="match status" value="1"/>
</dbReference>
<dbReference type="AlphaFoldDB" id="A0A4V6D6Y7"/>
<dbReference type="SMART" id="SM00648">
    <property type="entry name" value="SWAP"/>
    <property type="match status" value="2"/>
</dbReference>
<feature type="compositionally biased region" description="Polar residues" evidence="7">
    <location>
        <begin position="106"/>
        <end position="132"/>
    </location>
</feature>
<evidence type="ECO:0000313" key="9">
    <source>
        <dbReference type="EMBL" id="TKW16236.1"/>
    </source>
</evidence>
<feature type="region of interest" description="Disordered" evidence="7">
    <location>
        <begin position="245"/>
        <end position="290"/>
    </location>
</feature>
<dbReference type="InterPro" id="IPR019147">
    <property type="entry name" value="SWAP_N_domain"/>
</dbReference>
<feature type="compositionally biased region" description="Basic and acidic residues" evidence="7">
    <location>
        <begin position="832"/>
        <end position="842"/>
    </location>
</feature>
<feature type="region of interest" description="Disordered" evidence="7">
    <location>
        <begin position="706"/>
        <end position="926"/>
    </location>
</feature>
<feature type="compositionally biased region" description="Acidic residues" evidence="7">
    <location>
        <begin position="88"/>
        <end position="99"/>
    </location>
</feature>
<feature type="compositionally biased region" description="Basic and acidic residues" evidence="7">
    <location>
        <begin position="417"/>
        <end position="508"/>
    </location>
</feature>
<keyword evidence="10" id="KW-1185">Reference proteome</keyword>
<dbReference type="PANTHER" id="PTHR13161:SF15">
    <property type="entry name" value="SPLICING FACTOR, SUPPRESSOR OF WHITE-APRICOT HOMOLOG"/>
    <property type="match status" value="1"/>
</dbReference>
<dbReference type="PANTHER" id="PTHR13161">
    <property type="entry name" value="SPLICING FACTOR SUPPRESSOR OF WHITE APRICOT"/>
    <property type="match status" value="1"/>
</dbReference>
<feature type="compositionally biased region" description="Polar residues" evidence="7">
    <location>
        <begin position="886"/>
        <end position="901"/>
    </location>
</feature>
<keyword evidence="2" id="KW-0677">Repeat</keyword>
<dbReference type="FunFam" id="1.10.10.790:FF:000011">
    <property type="entry name" value="Splicing factor, suppressor of white-apricot"/>
    <property type="match status" value="1"/>
</dbReference>
<feature type="domain" description="SURP motif" evidence="8">
    <location>
        <begin position="367"/>
        <end position="409"/>
    </location>
</feature>
<dbReference type="GO" id="GO:0000395">
    <property type="term" value="P:mRNA 5'-splice site recognition"/>
    <property type="evidence" value="ECO:0007669"/>
    <property type="project" value="TreeGrafter"/>
</dbReference>
<dbReference type="GO" id="GO:0003723">
    <property type="term" value="F:RNA binding"/>
    <property type="evidence" value="ECO:0007669"/>
    <property type="project" value="UniProtKB-KW"/>
</dbReference>
<feature type="compositionally biased region" description="Basic residues" evidence="7">
    <location>
        <begin position="809"/>
        <end position="831"/>
    </location>
</feature>
<evidence type="ECO:0000256" key="2">
    <source>
        <dbReference type="ARBA" id="ARBA00022737"/>
    </source>
</evidence>
<evidence type="ECO:0000256" key="7">
    <source>
        <dbReference type="SAM" id="MobiDB-lite"/>
    </source>
</evidence>
<gene>
    <name evidence="9" type="ORF">SEVIR_5G286700v2</name>
</gene>
<evidence type="ECO:0000256" key="6">
    <source>
        <dbReference type="ARBA" id="ARBA00023187"/>
    </source>
</evidence>
<evidence type="ECO:0000256" key="4">
    <source>
        <dbReference type="ARBA" id="ARBA00023015"/>
    </source>
</evidence>
<dbReference type="OMA" id="SDGAYHE"/>
<keyword evidence="6" id="KW-0508">mRNA splicing</keyword>
<evidence type="ECO:0000256" key="1">
    <source>
        <dbReference type="ARBA" id="ARBA00022664"/>
    </source>
</evidence>
<dbReference type="InterPro" id="IPR035967">
    <property type="entry name" value="SWAP/Surp_sf"/>
</dbReference>
<dbReference type="Proteomes" id="UP000298652">
    <property type="component" value="Chromosome 5"/>
</dbReference>
<proteinExistence type="predicted"/>
<evidence type="ECO:0000256" key="3">
    <source>
        <dbReference type="ARBA" id="ARBA00022884"/>
    </source>
</evidence>
<dbReference type="Gene3D" id="1.10.10.790">
    <property type="entry name" value="Surp module"/>
    <property type="match status" value="2"/>
</dbReference>
<sequence>MDLEIVGRHALLFDDDATAEVVNSGGSLVPWAAIGAADLLLDRHDVRHLLDCVPPRPRRAYSAAILYVPSSDGVSEAELDRERYLDLPDADGDGEDEGSGDAAPSGNGTDTRQSDCSSVPFSYGSSAGSDDPNSLGSYYRPSFYVPDSLLNKLPPSEKAHQIIARTALFVSEHGGQSEIVLRVKQGNNPTFGFLMPDHNLHSYFRYLVDHPQLLKDGADSFDTNKGNKIVEGEHASSGGALSLLGTAYDSGDEDEGTLLPASKGTDPGNSMTPDALGHVKPASTIPDNKELGKNQNAFSEAAASVKSKPILAKKNPALTGNITVAAQQEEVKDAITASTTAKSQITNSGLSETKEMILEPPSFMKRTMEKIVEFILTNGKEFEAKLIEQDKTTGRFPFLLSSNPYHSYYLRFLQESQESKSHGRSPDRNDRRGSSDRRDRRSSSERDDRRSSRQHNDRSSRELNDRRSSRERDNRRSSRDRDDRSSRDRDDRSSRDRDDRRSSMEHKGSSYGKEGTRSNARPTTGMVSSASDGSSAGPSEKQLYDQQGKKGIFHPVRGVKKEPPRRVTADEAAAIVMVATRGLGAANDSLNTIKGKKEDIHIRGSNDHSSSFGSFSSLQDRDALSKHISNSEADTSLTSSGQLKKEGFGIIDDDWIANTIAKAAAVAASKEADSSEASMTKEQKLKAERLRRAKMFAAIVKGGGNKMNDLAAVSDQTDEPSEATPADINASGLDAPPEAKEREGSSAPFEFDVSNVTKEKDTDDEQNRVRKYRKKHHKESDEEKDESEESYKHSRKRHRSEHSRGHSKDAHKHKHKRHSKDRESGHRRHRHSSSEDEHEHRSSKSRNRHRDDDRYSDDEEHNRSRRHQREHRSGSKWKHEEEQDQSEQTQGRLEVSPSTSGAKLESDKRPGDTAQSSQGVTEVPSELRAKIRAMLLETL</sequence>
<organism evidence="9 10">
    <name type="scientific">Setaria viridis</name>
    <name type="common">Green bristlegrass</name>
    <name type="synonym">Setaria italica subsp. viridis</name>
    <dbReference type="NCBI Taxonomy" id="4556"/>
    <lineage>
        <taxon>Eukaryota</taxon>
        <taxon>Viridiplantae</taxon>
        <taxon>Streptophyta</taxon>
        <taxon>Embryophyta</taxon>
        <taxon>Tracheophyta</taxon>
        <taxon>Spermatophyta</taxon>
        <taxon>Magnoliopsida</taxon>
        <taxon>Liliopsida</taxon>
        <taxon>Poales</taxon>
        <taxon>Poaceae</taxon>
        <taxon>PACMAD clade</taxon>
        <taxon>Panicoideae</taxon>
        <taxon>Panicodae</taxon>
        <taxon>Paniceae</taxon>
        <taxon>Cenchrinae</taxon>
        <taxon>Setaria</taxon>
    </lineage>
</organism>
<dbReference type="PROSITE" id="PS50128">
    <property type="entry name" value="SURP"/>
    <property type="match status" value="2"/>
</dbReference>
<feature type="region of interest" description="Disordered" evidence="7">
    <location>
        <begin position="416"/>
        <end position="567"/>
    </location>
</feature>
<dbReference type="Pfam" id="PF09750">
    <property type="entry name" value="DRY_EERY"/>
    <property type="match status" value="1"/>
</dbReference>
<reference evidence="9" key="1">
    <citation type="submission" date="2019-03" db="EMBL/GenBank/DDBJ databases">
        <title>WGS assembly of Setaria viridis.</title>
        <authorList>
            <person name="Huang P."/>
            <person name="Jenkins J."/>
            <person name="Grimwood J."/>
            <person name="Barry K."/>
            <person name="Healey A."/>
            <person name="Mamidi S."/>
            <person name="Sreedasyam A."/>
            <person name="Shu S."/>
            <person name="Feldman M."/>
            <person name="Wu J."/>
            <person name="Yu Y."/>
            <person name="Chen C."/>
            <person name="Johnson J."/>
            <person name="Rokhsar D."/>
            <person name="Baxter I."/>
            <person name="Schmutz J."/>
            <person name="Brutnell T."/>
            <person name="Kellogg E."/>
        </authorList>
    </citation>
    <scope>NUCLEOTIDE SEQUENCE [LARGE SCALE GENOMIC DNA]</scope>
</reference>
<feature type="compositionally biased region" description="Low complexity" evidence="7">
    <location>
        <begin position="528"/>
        <end position="539"/>
    </location>
</feature>
<feature type="compositionally biased region" description="Polar residues" evidence="7">
    <location>
        <begin position="517"/>
        <end position="527"/>
    </location>
</feature>
<keyword evidence="1" id="KW-0507">mRNA processing</keyword>
<feature type="compositionally biased region" description="Basic and acidic residues" evidence="7">
    <location>
        <begin position="871"/>
        <end position="881"/>
    </location>
</feature>
<protein>
    <recommendedName>
        <fullName evidence="8">SURP motif domain-containing protein</fullName>
    </recommendedName>
</protein>
<dbReference type="Pfam" id="PF01805">
    <property type="entry name" value="Surp"/>
    <property type="match status" value="2"/>
</dbReference>
<keyword evidence="4" id="KW-0805">Transcription regulation</keyword>
<name>A0A4V6D6Y7_SETVI</name>
<feature type="compositionally biased region" description="Basic and acidic residues" evidence="7">
    <location>
        <begin position="757"/>
        <end position="768"/>
    </location>
</feature>
<feature type="region of interest" description="Disordered" evidence="7">
    <location>
        <begin position="86"/>
        <end position="132"/>
    </location>
</feature>